<dbReference type="InterPro" id="IPR046525">
    <property type="entry name" value="DUF6702"/>
</dbReference>
<proteinExistence type="predicted"/>
<evidence type="ECO:0008006" key="3">
    <source>
        <dbReference type="Google" id="ProtNLM"/>
    </source>
</evidence>
<name>A0A1H2YV82_9FLAO</name>
<dbReference type="AlphaFoldDB" id="A0A1H2YV82"/>
<evidence type="ECO:0000313" key="2">
    <source>
        <dbReference type="Proteomes" id="UP000199592"/>
    </source>
</evidence>
<evidence type="ECO:0000313" key="1">
    <source>
        <dbReference type="EMBL" id="SDX08965.1"/>
    </source>
</evidence>
<gene>
    <name evidence="1" type="ORF">SAMN04487892_3190</name>
</gene>
<protein>
    <recommendedName>
        <fullName evidence="3">Peptidase E</fullName>
    </recommendedName>
</protein>
<dbReference type="EMBL" id="FNMY01000007">
    <property type="protein sequence ID" value="SDX08965.1"/>
    <property type="molecule type" value="Genomic_DNA"/>
</dbReference>
<accession>A0A1H2YV82</accession>
<organism evidence="1 2">
    <name type="scientific">Flagellimonas zhangzhouensis</name>
    <dbReference type="NCBI Taxonomy" id="1073328"/>
    <lineage>
        <taxon>Bacteria</taxon>
        <taxon>Pseudomonadati</taxon>
        <taxon>Bacteroidota</taxon>
        <taxon>Flavobacteriia</taxon>
        <taxon>Flavobacteriales</taxon>
        <taxon>Flavobacteriaceae</taxon>
        <taxon>Flagellimonas</taxon>
    </lineage>
</organism>
<dbReference type="STRING" id="1073328.SAMN05216294_3303"/>
<sequence>MLKRKNAKWLLLPMAMLLFLSFTNLHKFYVSVTNMVYSEKDEAFQITSRIFIDDLDDLLEERYGIKSNLATADESKIADDYIKKYFNTKFIIEINGQPVAYNFLGKKYDADVVICYLEIPNIKLPEVKTLTIQNEILTDMFDEQKNLVHVKWNGNKKSFVLIKSDNKGMLNL</sequence>
<dbReference type="OrthoDB" id="5735516at2"/>
<dbReference type="RefSeq" id="WP_090299341.1">
    <property type="nucleotide sequence ID" value="NZ_FNKI01000006.1"/>
</dbReference>
<keyword evidence="2" id="KW-1185">Reference proteome</keyword>
<dbReference type="Pfam" id="PF20420">
    <property type="entry name" value="DUF6702"/>
    <property type="match status" value="1"/>
</dbReference>
<reference evidence="2" key="1">
    <citation type="submission" date="2016-10" db="EMBL/GenBank/DDBJ databases">
        <authorList>
            <person name="Varghese N."/>
            <person name="Submissions S."/>
        </authorList>
    </citation>
    <scope>NUCLEOTIDE SEQUENCE [LARGE SCALE GENOMIC DNA]</scope>
    <source>
        <strain evidence="2">DSM 25030</strain>
    </source>
</reference>
<dbReference type="Proteomes" id="UP000199592">
    <property type="component" value="Unassembled WGS sequence"/>
</dbReference>